<dbReference type="Gene3D" id="3.40.50.1820">
    <property type="entry name" value="alpha/beta hydrolase"/>
    <property type="match status" value="1"/>
</dbReference>
<keyword evidence="1" id="KW-0472">Membrane</keyword>
<organism evidence="3 4">
    <name type="scientific">Cohnella lubricantis</name>
    <dbReference type="NCBI Taxonomy" id="2163172"/>
    <lineage>
        <taxon>Bacteria</taxon>
        <taxon>Bacillati</taxon>
        <taxon>Bacillota</taxon>
        <taxon>Bacilli</taxon>
        <taxon>Bacillales</taxon>
        <taxon>Paenibacillaceae</taxon>
        <taxon>Cohnella</taxon>
    </lineage>
</organism>
<evidence type="ECO:0000256" key="1">
    <source>
        <dbReference type="SAM" id="Phobius"/>
    </source>
</evidence>
<feature type="domain" description="AB hydrolase-1" evidence="2">
    <location>
        <begin position="112"/>
        <end position="321"/>
    </location>
</feature>
<keyword evidence="3" id="KW-0378">Hydrolase</keyword>
<evidence type="ECO:0000313" key="3">
    <source>
        <dbReference type="EMBL" id="MBB6679007.1"/>
    </source>
</evidence>
<dbReference type="RefSeq" id="WP_185180270.1">
    <property type="nucleotide sequence ID" value="NZ_CBCSEP010000002.1"/>
</dbReference>
<dbReference type="PANTHER" id="PTHR12277">
    <property type="entry name" value="ALPHA/BETA HYDROLASE DOMAIN-CONTAINING PROTEIN"/>
    <property type="match status" value="1"/>
</dbReference>
<proteinExistence type="predicted"/>
<keyword evidence="1" id="KW-1133">Transmembrane helix</keyword>
<dbReference type="SUPFAM" id="SSF53474">
    <property type="entry name" value="alpha/beta-Hydrolases"/>
    <property type="match status" value="1"/>
</dbReference>
<keyword evidence="1" id="KW-0812">Transmembrane</keyword>
<comment type="caution">
    <text evidence="3">The sequence shown here is derived from an EMBL/GenBank/DDBJ whole genome shotgun (WGS) entry which is preliminary data.</text>
</comment>
<dbReference type="Proteomes" id="UP000574133">
    <property type="component" value="Unassembled WGS sequence"/>
</dbReference>
<gene>
    <name evidence="3" type="ORF">H4Q31_17085</name>
</gene>
<sequence>MSTAAAYNSYPLEALPAPALPDESFTAAAAIPKKKYGWISTALISIIAAAFFLFSAASVVAAWAISYPPVGALASNPMLARGLAYEDVSFPSLDGSSQVNGWWIPSASGRTVVLSHGYGTNREEEWVPMYDIASLLHGLDYNVLMFDYGYANAEHRLPATGGVTESQQLLGALEFAKSQGSSKLIVWGFSMGAGTALQAALQTDLIDGMILDSTFIPDEESIYYNINRYVNLPKSLATQWIRKLVPMFSGASLDQIPSAEVQSTAFPYPILLIHGTDDDKSPAAISENIAASQTNPLSQLWSVPGAIHEMIFRTHPEEYVQRTTAFLQAIDADTLASIDAQ</sequence>
<dbReference type="EMBL" id="JACJVN010000065">
    <property type="protein sequence ID" value="MBB6679007.1"/>
    <property type="molecule type" value="Genomic_DNA"/>
</dbReference>
<dbReference type="Pfam" id="PF12697">
    <property type="entry name" value="Abhydrolase_6"/>
    <property type="match status" value="1"/>
</dbReference>
<dbReference type="GO" id="GO:0016787">
    <property type="term" value="F:hydrolase activity"/>
    <property type="evidence" value="ECO:0007669"/>
    <property type="project" value="UniProtKB-KW"/>
</dbReference>
<name>A0A841TJA2_9BACL</name>
<evidence type="ECO:0000259" key="2">
    <source>
        <dbReference type="Pfam" id="PF12697"/>
    </source>
</evidence>
<reference evidence="3 4" key="1">
    <citation type="submission" date="2020-08" db="EMBL/GenBank/DDBJ databases">
        <title>Cohnella phylogeny.</title>
        <authorList>
            <person name="Dunlap C."/>
        </authorList>
    </citation>
    <scope>NUCLEOTIDE SEQUENCE [LARGE SCALE GENOMIC DNA]</scope>
    <source>
        <strain evidence="3 4">DSM 103658</strain>
    </source>
</reference>
<dbReference type="InterPro" id="IPR000073">
    <property type="entry name" value="AB_hydrolase_1"/>
</dbReference>
<evidence type="ECO:0000313" key="4">
    <source>
        <dbReference type="Proteomes" id="UP000574133"/>
    </source>
</evidence>
<dbReference type="AlphaFoldDB" id="A0A841TJA2"/>
<dbReference type="PANTHER" id="PTHR12277:SF81">
    <property type="entry name" value="PROTEIN ABHD13"/>
    <property type="match status" value="1"/>
</dbReference>
<feature type="transmembrane region" description="Helical" evidence="1">
    <location>
        <begin position="42"/>
        <end position="65"/>
    </location>
</feature>
<protein>
    <submittedName>
        <fullName evidence="3">Alpha/beta hydrolase</fullName>
    </submittedName>
</protein>
<accession>A0A841TJA2</accession>
<keyword evidence="4" id="KW-1185">Reference proteome</keyword>
<dbReference type="InterPro" id="IPR029058">
    <property type="entry name" value="AB_hydrolase_fold"/>
</dbReference>